<evidence type="ECO:0000256" key="18">
    <source>
        <dbReference type="SAM" id="MobiDB-lite"/>
    </source>
</evidence>
<accession>A0A1F6GAQ7</accession>
<reference evidence="22 23" key="1">
    <citation type="journal article" date="2016" name="Nat. Commun.">
        <title>Thousands of microbial genomes shed light on interconnected biogeochemical processes in an aquifer system.</title>
        <authorList>
            <person name="Anantharaman K."/>
            <person name="Brown C.T."/>
            <person name="Hug L.A."/>
            <person name="Sharon I."/>
            <person name="Castelle C.J."/>
            <person name="Probst A.J."/>
            <person name="Thomas B.C."/>
            <person name="Singh A."/>
            <person name="Wilkins M.J."/>
            <person name="Karaoz U."/>
            <person name="Brodie E.L."/>
            <person name="Williams K.H."/>
            <person name="Hubbard S.S."/>
            <person name="Banfield J.F."/>
        </authorList>
    </citation>
    <scope>NUCLEOTIDE SEQUENCE [LARGE SCALE GENOMIC DNA]</scope>
</reference>
<dbReference type="Pfam" id="PF00905">
    <property type="entry name" value="Transpeptidase"/>
    <property type="match status" value="1"/>
</dbReference>
<keyword evidence="11" id="KW-0133">Cell shape</keyword>
<dbReference type="InterPro" id="IPR036950">
    <property type="entry name" value="PBP_transglycosylase"/>
</dbReference>
<dbReference type="GO" id="GO:0071555">
    <property type="term" value="P:cell wall organization"/>
    <property type="evidence" value="ECO:0007669"/>
    <property type="project" value="UniProtKB-KW"/>
</dbReference>
<dbReference type="InterPro" id="IPR001264">
    <property type="entry name" value="Glyco_trans_51"/>
</dbReference>
<dbReference type="Gene3D" id="3.40.710.10">
    <property type="entry name" value="DD-peptidase/beta-lactamase superfamily"/>
    <property type="match status" value="1"/>
</dbReference>
<proteinExistence type="inferred from homology"/>
<keyword evidence="9" id="KW-0808">Transferase</keyword>
<evidence type="ECO:0000256" key="11">
    <source>
        <dbReference type="ARBA" id="ARBA00022960"/>
    </source>
</evidence>
<organism evidence="22 23">
    <name type="scientific">Candidatus Lambdaproteobacteria bacterium RIFOXYD2_FULL_50_16</name>
    <dbReference type="NCBI Taxonomy" id="1817772"/>
    <lineage>
        <taxon>Bacteria</taxon>
        <taxon>Pseudomonadati</taxon>
        <taxon>Pseudomonadota</taxon>
        <taxon>Candidatus Lambdaproteobacteria</taxon>
    </lineage>
</organism>
<feature type="region of interest" description="Disordered" evidence="18">
    <location>
        <begin position="649"/>
        <end position="698"/>
    </location>
</feature>
<evidence type="ECO:0000256" key="16">
    <source>
        <dbReference type="ARBA" id="ARBA00034000"/>
    </source>
</evidence>
<dbReference type="EMBL" id="MFNE01000026">
    <property type="protein sequence ID" value="OGG95193.1"/>
    <property type="molecule type" value="Genomic_DNA"/>
</dbReference>
<evidence type="ECO:0000256" key="5">
    <source>
        <dbReference type="ARBA" id="ARBA00022475"/>
    </source>
</evidence>
<evidence type="ECO:0000256" key="9">
    <source>
        <dbReference type="ARBA" id="ARBA00022679"/>
    </source>
</evidence>
<keyword evidence="19" id="KW-0812">Transmembrane</keyword>
<keyword evidence="14" id="KW-0511">Multifunctional enzyme</keyword>
<dbReference type="STRING" id="1817772.A2527_08455"/>
<dbReference type="GO" id="GO:0005886">
    <property type="term" value="C:plasma membrane"/>
    <property type="evidence" value="ECO:0007669"/>
    <property type="project" value="UniProtKB-SubCell"/>
</dbReference>
<dbReference type="InterPro" id="IPR050396">
    <property type="entry name" value="Glycosyltr_51/Transpeptidase"/>
</dbReference>
<dbReference type="GO" id="GO:0009002">
    <property type="term" value="F:serine-type D-Ala-D-Ala carboxypeptidase activity"/>
    <property type="evidence" value="ECO:0007669"/>
    <property type="project" value="UniProtKB-EC"/>
</dbReference>
<name>A0A1F6GAQ7_9PROT</name>
<evidence type="ECO:0000256" key="17">
    <source>
        <dbReference type="ARBA" id="ARBA00049902"/>
    </source>
</evidence>
<keyword evidence="10" id="KW-0378">Hydrolase</keyword>
<comment type="similarity">
    <text evidence="3">In the C-terminal section; belongs to the transpeptidase family.</text>
</comment>
<keyword evidence="6" id="KW-0121">Carboxypeptidase</keyword>
<dbReference type="AlphaFoldDB" id="A0A1F6GAQ7"/>
<evidence type="ECO:0000256" key="3">
    <source>
        <dbReference type="ARBA" id="ARBA00007090"/>
    </source>
</evidence>
<evidence type="ECO:0000256" key="19">
    <source>
        <dbReference type="SAM" id="Phobius"/>
    </source>
</evidence>
<dbReference type="Pfam" id="PF00912">
    <property type="entry name" value="Transgly"/>
    <property type="match status" value="1"/>
</dbReference>
<evidence type="ECO:0000256" key="13">
    <source>
        <dbReference type="ARBA" id="ARBA00023136"/>
    </source>
</evidence>
<dbReference type="SUPFAM" id="SSF53955">
    <property type="entry name" value="Lysozyme-like"/>
    <property type="match status" value="1"/>
</dbReference>
<comment type="similarity">
    <text evidence="4">In the N-terminal section; belongs to the glycosyltransferase 51 family.</text>
</comment>
<evidence type="ECO:0000256" key="1">
    <source>
        <dbReference type="ARBA" id="ARBA00004236"/>
    </source>
</evidence>
<dbReference type="GO" id="GO:0030288">
    <property type="term" value="C:outer membrane-bounded periplasmic space"/>
    <property type="evidence" value="ECO:0007669"/>
    <property type="project" value="TreeGrafter"/>
</dbReference>
<dbReference type="PANTHER" id="PTHR32282">
    <property type="entry name" value="BINDING PROTEIN TRANSPEPTIDASE, PUTATIVE-RELATED"/>
    <property type="match status" value="1"/>
</dbReference>
<dbReference type="GO" id="GO:0008658">
    <property type="term" value="F:penicillin binding"/>
    <property type="evidence" value="ECO:0007669"/>
    <property type="project" value="InterPro"/>
</dbReference>
<feature type="domain" description="Glycosyl transferase family 51" evidence="21">
    <location>
        <begin position="61"/>
        <end position="236"/>
    </location>
</feature>
<keyword evidence="19" id="KW-1133">Transmembrane helix</keyword>
<evidence type="ECO:0000313" key="23">
    <source>
        <dbReference type="Proteomes" id="UP000178449"/>
    </source>
</evidence>
<comment type="subcellular location">
    <subcellularLocation>
        <location evidence="1">Cell membrane</location>
    </subcellularLocation>
</comment>
<dbReference type="FunFam" id="1.10.3810.10:FF:000001">
    <property type="entry name" value="Penicillin-binding protein 1A"/>
    <property type="match status" value="1"/>
</dbReference>
<dbReference type="InterPro" id="IPR001460">
    <property type="entry name" value="PCN-bd_Tpept"/>
</dbReference>
<evidence type="ECO:0000256" key="15">
    <source>
        <dbReference type="ARBA" id="ARBA00023316"/>
    </source>
</evidence>
<evidence type="ECO:0000256" key="4">
    <source>
        <dbReference type="ARBA" id="ARBA00007739"/>
    </source>
</evidence>
<evidence type="ECO:0000259" key="20">
    <source>
        <dbReference type="Pfam" id="PF00905"/>
    </source>
</evidence>
<keyword evidence="5" id="KW-1003">Cell membrane</keyword>
<dbReference type="UniPathway" id="UPA00219"/>
<evidence type="ECO:0000256" key="12">
    <source>
        <dbReference type="ARBA" id="ARBA00022984"/>
    </source>
</evidence>
<evidence type="ECO:0000256" key="8">
    <source>
        <dbReference type="ARBA" id="ARBA00022676"/>
    </source>
</evidence>
<comment type="catalytic activity">
    <reaction evidence="17">
        <text>[GlcNAc-(1-&gt;4)-Mur2Ac(oyl-L-Ala-gamma-D-Glu-L-Lys-D-Ala-D-Ala)](n)-di-trans,octa-cis-undecaprenyl diphosphate + beta-D-GlcNAc-(1-&gt;4)-Mur2Ac(oyl-L-Ala-gamma-D-Glu-L-Lys-D-Ala-D-Ala)-di-trans,octa-cis-undecaprenyl diphosphate = [GlcNAc-(1-&gt;4)-Mur2Ac(oyl-L-Ala-gamma-D-Glu-L-Lys-D-Ala-D-Ala)](n+1)-di-trans,octa-cis-undecaprenyl diphosphate + di-trans,octa-cis-undecaprenyl diphosphate + H(+)</text>
        <dbReference type="Rhea" id="RHEA:23708"/>
        <dbReference type="Rhea" id="RHEA-COMP:9602"/>
        <dbReference type="Rhea" id="RHEA-COMP:9603"/>
        <dbReference type="ChEBI" id="CHEBI:15378"/>
        <dbReference type="ChEBI" id="CHEBI:58405"/>
        <dbReference type="ChEBI" id="CHEBI:60033"/>
        <dbReference type="ChEBI" id="CHEBI:78435"/>
        <dbReference type="EC" id="2.4.99.28"/>
    </reaction>
</comment>
<dbReference type="GO" id="GO:0008360">
    <property type="term" value="P:regulation of cell shape"/>
    <property type="evidence" value="ECO:0007669"/>
    <property type="project" value="UniProtKB-KW"/>
</dbReference>
<gene>
    <name evidence="22" type="ORF">A2527_08455</name>
</gene>
<dbReference type="GO" id="GO:0009252">
    <property type="term" value="P:peptidoglycan biosynthetic process"/>
    <property type="evidence" value="ECO:0007669"/>
    <property type="project" value="UniProtKB-UniPathway"/>
</dbReference>
<protein>
    <submittedName>
        <fullName evidence="22">Uncharacterized protein</fullName>
    </submittedName>
</protein>
<dbReference type="GO" id="GO:0006508">
    <property type="term" value="P:proteolysis"/>
    <property type="evidence" value="ECO:0007669"/>
    <property type="project" value="UniProtKB-KW"/>
</dbReference>
<dbReference type="GO" id="GO:0008955">
    <property type="term" value="F:peptidoglycan glycosyltransferase activity"/>
    <property type="evidence" value="ECO:0007669"/>
    <property type="project" value="UniProtKB-EC"/>
</dbReference>
<evidence type="ECO:0000256" key="6">
    <source>
        <dbReference type="ARBA" id="ARBA00022645"/>
    </source>
</evidence>
<dbReference type="SUPFAM" id="SSF56601">
    <property type="entry name" value="beta-lactamase/transpeptidase-like"/>
    <property type="match status" value="1"/>
</dbReference>
<evidence type="ECO:0000313" key="22">
    <source>
        <dbReference type="EMBL" id="OGG95193.1"/>
    </source>
</evidence>
<dbReference type="InterPro" id="IPR023346">
    <property type="entry name" value="Lysozyme-like_dom_sf"/>
</dbReference>
<feature type="domain" description="Penicillin-binding protein transpeptidase" evidence="20">
    <location>
        <begin position="325"/>
        <end position="570"/>
    </location>
</feature>
<dbReference type="NCBIfam" id="TIGR02074">
    <property type="entry name" value="PBP_1a_fam"/>
    <property type="match status" value="1"/>
</dbReference>
<evidence type="ECO:0000256" key="14">
    <source>
        <dbReference type="ARBA" id="ARBA00023268"/>
    </source>
</evidence>
<dbReference type="PANTHER" id="PTHR32282:SF11">
    <property type="entry name" value="PENICILLIN-BINDING PROTEIN 1B"/>
    <property type="match status" value="1"/>
</dbReference>
<feature type="transmembrane region" description="Helical" evidence="19">
    <location>
        <begin position="13"/>
        <end position="34"/>
    </location>
</feature>
<keyword evidence="7" id="KW-0645">Protease</keyword>
<keyword evidence="12" id="KW-0573">Peptidoglycan synthesis</keyword>
<comment type="catalytic activity">
    <reaction evidence="16">
        <text>Preferential cleavage: (Ac)2-L-Lys-D-Ala-|-D-Ala. Also transpeptidation of peptidyl-alanyl moieties that are N-acyl substituents of D-alanine.</text>
        <dbReference type="EC" id="3.4.16.4"/>
    </reaction>
</comment>
<evidence type="ECO:0000256" key="10">
    <source>
        <dbReference type="ARBA" id="ARBA00022801"/>
    </source>
</evidence>
<evidence type="ECO:0000259" key="21">
    <source>
        <dbReference type="Pfam" id="PF00912"/>
    </source>
</evidence>
<dbReference type="Gene3D" id="1.10.3810.10">
    <property type="entry name" value="Biosynthetic peptidoglycan transglycosylase-like"/>
    <property type="match status" value="1"/>
</dbReference>
<comment type="pathway">
    <text evidence="2">Cell wall biogenesis; peptidoglycan biosynthesis.</text>
</comment>
<evidence type="ECO:0000256" key="2">
    <source>
        <dbReference type="ARBA" id="ARBA00004752"/>
    </source>
</evidence>
<keyword evidence="8" id="KW-0328">Glycosyltransferase</keyword>
<sequence length="698" mass="78673">MTVKEDQTFPFKLWQILIALGFLIVLGLSLWFMMVRGDALKAFSEELATQNNNTVFYDIDGQPFHVIQGEEDRKYVALAQTSKNLQMAVVAIEDGRFFQHFGFDPIRIGGAILRYIKNPNAAQGASTITQQLVKLTLLSPERTLNRKVKELFMAIALESHYSKAQILEFYLNKVYLGHRNYGVENASLNYFHKNSKDLTLAESAFIAGLIKKPEGYSPFVNLKGARTRQILVLMRMRALNWINKAEFQDAVNERILIRQRRQQDLKMAPYFTNHVLLELKKRYSPSEIYGGGLRIYTTLNRKYQQALEKVVTERMAKPRSFEGIGAVSLDPQTGFVYALIGGSDFGQSEFNRVTQAKRQPGSSFKPILYTSALTRGIRSNDTFVDAPVQYANNADSTNDELGMTPDVYEPENYSGEYLGEITLAHALKVSNNIVSVQILQKIGINSLARTAERFGIEIPKDRGLCLALGCGEVTLLELTNAYSVFANNGMMSEPVFILKVTDSTGRIIEEFKPQPERQVISSNQAFQMNRMLQNVVNFGTGRAAKIEEASGGKTGTSDNFRDAWFIGFTSTLVTGFWIGNDDNQPMDGEVGGRTPARLWRAYMKEIPRTGYEKTFTILEDFEDFQLCDHSGKRATPYCPNVSWYPMKPDSAPTEDCDLHTPDTFIESEQKPEAHQISPAPDEDAEVPQVRFPEFNPAH</sequence>
<dbReference type="InterPro" id="IPR012338">
    <property type="entry name" value="Beta-lactam/transpept-like"/>
</dbReference>
<dbReference type="Proteomes" id="UP000178449">
    <property type="component" value="Unassembled WGS sequence"/>
</dbReference>
<keyword evidence="13 19" id="KW-0472">Membrane</keyword>
<keyword evidence="15" id="KW-0961">Cell wall biogenesis/degradation</keyword>
<evidence type="ECO:0000256" key="7">
    <source>
        <dbReference type="ARBA" id="ARBA00022670"/>
    </source>
</evidence>
<comment type="caution">
    <text evidence="22">The sequence shown here is derived from an EMBL/GenBank/DDBJ whole genome shotgun (WGS) entry which is preliminary data.</text>
</comment>